<feature type="domain" description="Helitron helicase-like" evidence="1">
    <location>
        <begin position="3"/>
        <end position="212"/>
    </location>
</feature>
<keyword evidence="3" id="KW-1185">Reference proteome</keyword>
<evidence type="ECO:0000313" key="2">
    <source>
        <dbReference type="EMBL" id="PPQ73676.1"/>
    </source>
</evidence>
<dbReference type="AlphaFoldDB" id="A0A409W596"/>
<evidence type="ECO:0000259" key="1">
    <source>
        <dbReference type="Pfam" id="PF14214"/>
    </source>
</evidence>
<name>A0A409W596_PSICY</name>
<evidence type="ECO:0000313" key="3">
    <source>
        <dbReference type="Proteomes" id="UP000283269"/>
    </source>
</evidence>
<dbReference type="OrthoDB" id="3254930at2759"/>
<feature type="non-terminal residue" evidence="2">
    <location>
        <position position="313"/>
    </location>
</feature>
<dbReference type="InParanoid" id="A0A409W596"/>
<organism evidence="2 3">
    <name type="scientific">Psilocybe cyanescens</name>
    <dbReference type="NCBI Taxonomy" id="93625"/>
    <lineage>
        <taxon>Eukaryota</taxon>
        <taxon>Fungi</taxon>
        <taxon>Dikarya</taxon>
        <taxon>Basidiomycota</taxon>
        <taxon>Agaricomycotina</taxon>
        <taxon>Agaricomycetes</taxon>
        <taxon>Agaricomycetidae</taxon>
        <taxon>Agaricales</taxon>
        <taxon>Agaricineae</taxon>
        <taxon>Strophariaceae</taxon>
        <taxon>Psilocybe</taxon>
    </lineage>
</organism>
<accession>A0A409W596</accession>
<protein>
    <recommendedName>
        <fullName evidence="1">Helitron helicase-like domain-containing protein</fullName>
    </recommendedName>
</protein>
<dbReference type="EMBL" id="NHYD01003747">
    <property type="protein sequence ID" value="PPQ73676.1"/>
    <property type="molecule type" value="Genomic_DNA"/>
</dbReference>
<dbReference type="InterPro" id="IPR025476">
    <property type="entry name" value="Helitron_helicase-like"/>
</dbReference>
<dbReference type="Proteomes" id="UP000283269">
    <property type="component" value="Unassembled WGS sequence"/>
</dbReference>
<dbReference type="Pfam" id="PF14214">
    <property type="entry name" value="Helitron_like_N"/>
    <property type="match status" value="1"/>
</dbReference>
<gene>
    <name evidence="2" type="ORF">CVT25_005487</name>
</gene>
<comment type="caution">
    <text evidence="2">The sequence shown here is derived from an EMBL/GenBank/DDBJ whole genome shotgun (WGS) entry which is preliminary data.</text>
</comment>
<sequence>MYHDKRFQHDLYFPIIAFNHEQLKGGITGSFLVAKRRNFAEISRRLVTLDKSVLHDVTTRLANGDHVKPSNEHETACFKILEDLDHIGGYVKGSITSKKYIRNEIWSLLAFKGCPLWFITLSPADNRHPISIYYSSDHVTFKPDVLSSSDRNRIVARNPVAAARFFHLVVELFIKHVLGVGTGTDGLYGQTSAYYGTVEQQGRLTLHLHMLLWIKGALSPQEIRDRLMSGDSMFQRELLAYLEGAHQGEFITGPMQAIKDRTPQFHDHNTSGIHTILQEDKPIIDSQYIDPTLTLPVPAPLQCTDSDGLEHCD</sequence>
<proteinExistence type="predicted"/>
<dbReference type="STRING" id="93625.A0A409W596"/>
<reference evidence="2 3" key="1">
    <citation type="journal article" date="2018" name="Evol. Lett.">
        <title>Horizontal gene cluster transfer increased hallucinogenic mushroom diversity.</title>
        <authorList>
            <person name="Reynolds H.T."/>
            <person name="Vijayakumar V."/>
            <person name="Gluck-Thaler E."/>
            <person name="Korotkin H.B."/>
            <person name="Matheny P.B."/>
            <person name="Slot J.C."/>
        </authorList>
    </citation>
    <scope>NUCLEOTIDE SEQUENCE [LARGE SCALE GENOMIC DNA]</scope>
    <source>
        <strain evidence="2 3">2631</strain>
    </source>
</reference>